<reference evidence="1 2" key="1">
    <citation type="journal article" date="2021" name="Elife">
        <title>Chloroplast acquisition without the gene transfer in kleptoplastic sea slugs, Plakobranchus ocellatus.</title>
        <authorList>
            <person name="Maeda T."/>
            <person name="Takahashi S."/>
            <person name="Yoshida T."/>
            <person name="Shimamura S."/>
            <person name="Takaki Y."/>
            <person name="Nagai Y."/>
            <person name="Toyoda A."/>
            <person name="Suzuki Y."/>
            <person name="Arimoto A."/>
            <person name="Ishii H."/>
            <person name="Satoh N."/>
            <person name="Nishiyama T."/>
            <person name="Hasebe M."/>
            <person name="Maruyama T."/>
            <person name="Minagawa J."/>
            <person name="Obokata J."/>
            <person name="Shigenobu S."/>
        </authorList>
    </citation>
    <scope>NUCLEOTIDE SEQUENCE [LARGE SCALE GENOMIC DNA]</scope>
</reference>
<comment type="caution">
    <text evidence="1">The sequence shown here is derived from an EMBL/GenBank/DDBJ whole genome shotgun (WGS) entry which is preliminary data.</text>
</comment>
<dbReference type="EMBL" id="BLXT01003750">
    <property type="protein sequence ID" value="GFO05653.1"/>
    <property type="molecule type" value="Genomic_DNA"/>
</dbReference>
<organism evidence="1 2">
    <name type="scientific">Plakobranchus ocellatus</name>
    <dbReference type="NCBI Taxonomy" id="259542"/>
    <lineage>
        <taxon>Eukaryota</taxon>
        <taxon>Metazoa</taxon>
        <taxon>Spiralia</taxon>
        <taxon>Lophotrochozoa</taxon>
        <taxon>Mollusca</taxon>
        <taxon>Gastropoda</taxon>
        <taxon>Heterobranchia</taxon>
        <taxon>Euthyneura</taxon>
        <taxon>Panpulmonata</taxon>
        <taxon>Sacoglossa</taxon>
        <taxon>Placobranchoidea</taxon>
        <taxon>Plakobranchidae</taxon>
        <taxon>Plakobranchus</taxon>
    </lineage>
</organism>
<sequence length="85" mass="9660">MTEQQIHLRKIISSANPKSTFEVDTEETVVEKVLPEAKLHSEEESSEIRCSCQEPENKAKNGLVIELLSLSCQITELLNQQKYKS</sequence>
<gene>
    <name evidence="1" type="ORF">PoB_003215800</name>
</gene>
<keyword evidence="2" id="KW-1185">Reference proteome</keyword>
<accession>A0AAV4AGH5</accession>
<name>A0AAV4AGH5_9GAST</name>
<evidence type="ECO:0000313" key="2">
    <source>
        <dbReference type="Proteomes" id="UP000735302"/>
    </source>
</evidence>
<protein>
    <submittedName>
        <fullName evidence="1">Uncharacterized protein</fullName>
    </submittedName>
</protein>
<dbReference type="AlphaFoldDB" id="A0AAV4AGH5"/>
<evidence type="ECO:0000313" key="1">
    <source>
        <dbReference type="EMBL" id="GFO05653.1"/>
    </source>
</evidence>
<proteinExistence type="predicted"/>
<dbReference type="Proteomes" id="UP000735302">
    <property type="component" value="Unassembled WGS sequence"/>
</dbReference>